<evidence type="ECO:0008006" key="3">
    <source>
        <dbReference type="Google" id="ProtNLM"/>
    </source>
</evidence>
<dbReference type="EMBL" id="JAHQCS010000021">
    <property type="protein sequence ID" value="MBU9710357.1"/>
    <property type="molecule type" value="Genomic_DNA"/>
</dbReference>
<name>A0ABS6J9J3_9BACI</name>
<accession>A0ABS6J9J3</accession>
<reference evidence="1 2" key="1">
    <citation type="submission" date="2021-06" db="EMBL/GenBank/DDBJ databases">
        <title>Bacillus sp. RD4P76, an endophyte from a halophyte.</title>
        <authorList>
            <person name="Sun J.-Q."/>
        </authorList>
    </citation>
    <scope>NUCLEOTIDE SEQUENCE [LARGE SCALE GENOMIC DNA]</scope>
    <source>
        <strain evidence="1 2">CGMCC 1.15917</strain>
    </source>
</reference>
<comment type="caution">
    <text evidence="1">The sequence shown here is derived from an EMBL/GenBank/DDBJ whole genome shotgun (WGS) entry which is preliminary data.</text>
</comment>
<proteinExistence type="predicted"/>
<evidence type="ECO:0000313" key="1">
    <source>
        <dbReference type="EMBL" id="MBU9710357.1"/>
    </source>
</evidence>
<organism evidence="1 2">
    <name type="scientific">Evansella tamaricis</name>
    <dbReference type="NCBI Taxonomy" id="2069301"/>
    <lineage>
        <taxon>Bacteria</taxon>
        <taxon>Bacillati</taxon>
        <taxon>Bacillota</taxon>
        <taxon>Bacilli</taxon>
        <taxon>Bacillales</taxon>
        <taxon>Bacillaceae</taxon>
        <taxon>Evansella</taxon>
    </lineage>
</organism>
<dbReference type="RefSeq" id="WP_217064250.1">
    <property type="nucleotide sequence ID" value="NZ_JAHQCS010000021.1"/>
</dbReference>
<protein>
    <recommendedName>
        <fullName evidence="3">N-acetyltransferase domain-containing protein</fullName>
    </recommendedName>
</protein>
<keyword evidence="2" id="KW-1185">Reference proteome</keyword>
<dbReference type="Proteomes" id="UP000784880">
    <property type="component" value="Unassembled WGS sequence"/>
</dbReference>
<gene>
    <name evidence="1" type="ORF">KS419_01080</name>
</gene>
<sequence length="144" mass="16102">MSFIVRKSSEEDTLPIQHFIAKTGVGKLPDTVDWTSFLIAENDQGDFVSVIRIQEITKTMGLFRTLIIDSEKVTSLFILEFLEATLHYAKEKGLDTIYLLAAGEGTFLQPLGFNNTTDNLPVELLALEDVKKHLSNGLPVFVKE</sequence>
<evidence type="ECO:0000313" key="2">
    <source>
        <dbReference type="Proteomes" id="UP000784880"/>
    </source>
</evidence>